<sequence>MTEAEINATPVGLRLEVSNLMVRYNLPHDEALAQAKENLETRRQLWLTSTIDPLAKKHGTTREVILSVLFFDNTVGITTDKAYWADANAFAATTMAEVGFKPENLGKQIQ</sequence>
<gene>
    <name evidence="1" type="ORF">NMK_2057</name>
</gene>
<dbReference type="AlphaFoldDB" id="A0A2R5FA86"/>
<organism evidence="1 2">
    <name type="scientific">Novimethylophilus kurashikiensis</name>
    <dbReference type="NCBI Taxonomy" id="1825523"/>
    <lineage>
        <taxon>Bacteria</taxon>
        <taxon>Pseudomonadati</taxon>
        <taxon>Pseudomonadota</taxon>
        <taxon>Betaproteobacteria</taxon>
        <taxon>Nitrosomonadales</taxon>
        <taxon>Methylophilaceae</taxon>
        <taxon>Novimethylophilus</taxon>
    </lineage>
</organism>
<dbReference type="GO" id="GO:0006508">
    <property type="term" value="P:proteolysis"/>
    <property type="evidence" value="ECO:0007669"/>
    <property type="project" value="UniProtKB-KW"/>
</dbReference>
<name>A0A2R5FA86_9PROT</name>
<dbReference type="Proteomes" id="UP000245081">
    <property type="component" value="Unassembled WGS sequence"/>
</dbReference>
<evidence type="ECO:0000313" key="1">
    <source>
        <dbReference type="EMBL" id="GBG14458.1"/>
    </source>
</evidence>
<dbReference type="EMBL" id="BDOQ01000007">
    <property type="protein sequence ID" value="GBG14458.1"/>
    <property type="molecule type" value="Genomic_DNA"/>
</dbReference>
<dbReference type="RefSeq" id="WP_109015647.1">
    <property type="nucleotide sequence ID" value="NZ_BDOQ01000007.1"/>
</dbReference>
<dbReference type="GO" id="GO:0008233">
    <property type="term" value="F:peptidase activity"/>
    <property type="evidence" value="ECO:0007669"/>
    <property type="project" value="UniProtKB-KW"/>
</dbReference>
<reference evidence="1 2" key="1">
    <citation type="journal article" date="2018" name="Environ. Microbiol.">
        <title>Isolation and genomic characterization of Novimethylophilus kurashikiensis gen. nov. sp. nov., a new lanthanide-dependent methylotrophic species of Methylophilaceae.</title>
        <authorList>
            <person name="Lv H."/>
            <person name="Sahin N."/>
            <person name="Tani A."/>
        </authorList>
    </citation>
    <scope>NUCLEOTIDE SEQUENCE [LARGE SCALE GENOMIC DNA]</scope>
    <source>
        <strain evidence="1 2">La2-4</strain>
    </source>
</reference>
<keyword evidence="1" id="KW-0378">Hydrolase</keyword>
<keyword evidence="2" id="KW-1185">Reference proteome</keyword>
<accession>A0A2R5FA86</accession>
<keyword evidence="1" id="KW-0645">Protease</keyword>
<comment type="caution">
    <text evidence="1">The sequence shown here is derived from an EMBL/GenBank/DDBJ whole genome shotgun (WGS) entry which is preliminary data.</text>
</comment>
<proteinExistence type="predicted"/>
<evidence type="ECO:0000313" key="2">
    <source>
        <dbReference type="Proteomes" id="UP000245081"/>
    </source>
</evidence>
<protein>
    <submittedName>
        <fullName evidence="1">Protease</fullName>
    </submittedName>
</protein>